<evidence type="ECO:0000313" key="4">
    <source>
        <dbReference type="Proteomes" id="UP000654075"/>
    </source>
</evidence>
<feature type="region of interest" description="Disordered" evidence="1">
    <location>
        <begin position="17"/>
        <end position="56"/>
    </location>
</feature>
<feature type="domain" description="SAP" evidence="2">
    <location>
        <begin position="157"/>
        <end position="191"/>
    </location>
</feature>
<dbReference type="EMBL" id="CAJNNV010002006">
    <property type="protein sequence ID" value="CAE8586302.1"/>
    <property type="molecule type" value="Genomic_DNA"/>
</dbReference>
<name>A0A813DJB0_POLGL</name>
<dbReference type="OMA" id="LMERHPP"/>
<proteinExistence type="predicted"/>
<organism evidence="3 4">
    <name type="scientific">Polarella glacialis</name>
    <name type="common">Dinoflagellate</name>
    <dbReference type="NCBI Taxonomy" id="89957"/>
    <lineage>
        <taxon>Eukaryota</taxon>
        <taxon>Sar</taxon>
        <taxon>Alveolata</taxon>
        <taxon>Dinophyceae</taxon>
        <taxon>Suessiales</taxon>
        <taxon>Suessiaceae</taxon>
        <taxon>Polarella</taxon>
    </lineage>
</organism>
<evidence type="ECO:0000256" key="1">
    <source>
        <dbReference type="SAM" id="MobiDB-lite"/>
    </source>
</evidence>
<feature type="domain" description="SAP" evidence="2">
    <location>
        <begin position="89"/>
        <end position="123"/>
    </location>
</feature>
<dbReference type="AlphaFoldDB" id="A0A813DJB0"/>
<feature type="compositionally biased region" description="Polar residues" evidence="1">
    <location>
        <begin position="43"/>
        <end position="52"/>
    </location>
</feature>
<sequence length="293" mass="31701">MSVSLCGLWGGQHRASTIIGPSTTAGGPGGFWTRDGPRPSLLPRQQSLQAPQAPSGGWDTVFSSGVAGVLASMVRALRLADESERRRRLRAECCSELRAICVGLRLNFSGSREELVQRIEATLAHDDELAAPERPIGRLIRALAKMPGPTQAADLMAARFRAAELKRLCQPLRLNANGGKALLAGRIALELGSRKPDQGAPACRSPSGSVTSPPLQILVEEENDDSGSWLPENVVATKVLPDLQEERLHLRQERQLRRRRRLAELLAEELSSVLGNQAAAALVRDARVRVDAQ</sequence>
<accession>A0A813DJB0</accession>
<reference evidence="3" key="1">
    <citation type="submission" date="2021-02" db="EMBL/GenBank/DDBJ databases">
        <authorList>
            <person name="Dougan E. K."/>
            <person name="Rhodes N."/>
            <person name="Thang M."/>
            <person name="Chan C."/>
        </authorList>
    </citation>
    <scope>NUCLEOTIDE SEQUENCE</scope>
</reference>
<evidence type="ECO:0000313" key="3">
    <source>
        <dbReference type="EMBL" id="CAE8586302.1"/>
    </source>
</evidence>
<dbReference type="InterPro" id="IPR003034">
    <property type="entry name" value="SAP_dom"/>
</dbReference>
<feature type="region of interest" description="Disordered" evidence="1">
    <location>
        <begin position="195"/>
        <end position="214"/>
    </location>
</feature>
<comment type="caution">
    <text evidence="3">The sequence shown here is derived from an EMBL/GenBank/DDBJ whole genome shotgun (WGS) entry which is preliminary data.</text>
</comment>
<keyword evidence="4" id="KW-1185">Reference proteome</keyword>
<dbReference type="SMART" id="SM00513">
    <property type="entry name" value="SAP"/>
    <property type="match status" value="2"/>
</dbReference>
<dbReference type="Proteomes" id="UP000654075">
    <property type="component" value="Unassembled WGS sequence"/>
</dbReference>
<gene>
    <name evidence="3" type="ORF">PGLA1383_LOCUS5176</name>
</gene>
<protein>
    <recommendedName>
        <fullName evidence="2">SAP domain-containing protein</fullName>
    </recommendedName>
</protein>
<evidence type="ECO:0000259" key="2">
    <source>
        <dbReference type="SMART" id="SM00513"/>
    </source>
</evidence>
<dbReference type="OrthoDB" id="428831at2759"/>